<accession>A0A084G355</accession>
<proteinExistence type="inferred from homology"/>
<gene>
    <name evidence="5" type="ORF">SAPIO_CDS6742</name>
</gene>
<dbReference type="SUPFAM" id="SSF56281">
    <property type="entry name" value="Metallo-hydrolase/oxidoreductase"/>
    <property type="match status" value="1"/>
</dbReference>
<keyword evidence="2" id="KW-0479">Metal-binding</keyword>
<dbReference type="GO" id="GO:0046872">
    <property type="term" value="F:metal ion binding"/>
    <property type="evidence" value="ECO:0007669"/>
    <property type="project" value="UniProtKB-KW"/>
</dbReference>
<evidence type="ECO:0000256" key="4">
    <source>
        <dbReference type="ARBA" id="ARBA00022833"/>
    </source>
</evidence>
<dbReference type="Proteomes" id="UP000028545">
    <property type="component" value="Unassembled WGS sequence"/>
</dbReference>
<dbReference type="KEGG" id="sapo:SAPIO_CDS6742"/>
<dbReference type="RefSeq" id="XP_016641566.1">
    <property type="nucleotide sequence ID" value="XM_016788767.1"/>
</dbReference>
<keyword evidence="3" id="KW-0378">Hydrolase</keyword>
<dbReference type="CDD" id="cd07730">
    <property type="entry name" value="metallo-hydrolase-like_MBL-fold"/>
    <property type="match status" value="1"/>
</dbReference>
<keyword evidence="4" id="KW-0862">Zinc</keyword>
<dbReference type="OrthoDB" id="10250730at2759"/>
<dbReference type="AlphaFoldDB" id="A0A084G355"/>
<dbReference type="InterPro" id="IPR036866">
    <property type="entry name" value="RibonucZ/Hydroxyglut_hydro"/>
</dbReference>
<dbReference type="OMA" id="CPGSAWE"/>
<evidence type="ECO:0000256" key="2">
    <source>
        <dbReference type="ARBA" id="ARBA00022723"/>
    </source>
</evidence>
<keyword evidence="6" id="KW-1185">Reference proteome</keyword>
<name>A0A084G355_PSEDA</name>
<organism evidence="5 6">
    <name type="scientific">Pseudallescheria apiosperma</name>
    <name type="common">Scedosporium apiospermum</name>
    <dbReference type="NCBI Taxonomy" id="563466"/>
    <lineage>
        <taxon>Eukaryota</taxon>
        <taxon>Fungi</taxon>
        <taxon>Dikarya</taxon>
        <taxon>Ascomycota</taxon>
        <taxon>Pezizomycotina</taxon>
        <taxon>Sordariomycetes</taxon>
        <taxon>Hypocreomycetidae</taxon>
        <taxon>Microascales</taxon>
        <taxon>Microascaceae</taxon>
        <taxon>Scedosporium</taxon>
    </lineage>
</organism>
<dbReference type="Gene3D" id="3.60.15.10">
    <property type="entry name" value="Ribonuclease Z/Hydroxyacylglutathione hydrolase-like"/>
    <property type="match status" value="1"/>
</dbReference>
<evidence type="ECO:0000256" key="3">
    <source>
        <dbReference type="ARBA" id="ARBA00022801"/>
    </source>
</evidence>
<evidence type="ECO:0000256" key="1">
    <source>
        <dbReference type="ARBA" id="ARBA00007749"/>
    </source>
</evidence>
<reference evidence="5 6" key="1">
    <citation type="journal article" date="2014" name="Genome Announc.">
        <title>Draft genome sequence of the pathogenic fungus Scedosporium apiospermum.</title>
        <authorList>
            <person name="Vandeputte P."/>
            <person name="Ghamrawi S."/>
            <person name="Rechenmann M."/>
            <person name="Iltis A."/>
            <person name="Giraud S."/>
            <person name="Fleury M."/>
            <person name="Thornton C."/>
            <person name="Delhaes L."/>
            <person name="Meyer W."/>
            <person name="Papon N."/>
            <person name="Bouchara J.P."/>
        </authorList>
    </citation>
    <scope>NUCLEOTIDE SEQUENCE [LARGE SCALE GENOMIC DNA]</scope>
    <source>
        <strain evidence="5 6">IHEM 14462</strain>
    </source>
</reference>
<dbReference type="GO" id="GO:0016787">
    <property type="term" value="F:hydrolase activity"/>
    <property type="evidence" value="ECO:0007669"/>
    <property type="project" value="UniProtKB-KW"/>
</dbReference>
<dbReference type="InterPro" id="IPR051013">
    <property type="entry name" value="MBL_superfamily_lactonases"/>
</dbReference>
<dbReference type="VEuPathDB" id="FungiDB:SAPIO_CDS6742"/>
<sequence length="371" mass="41049">MSQSNSIVQLPEGRETIVVKVINPVNFGPAILERFMAPPVPGLETFKDSPSFSFLLEHPSGRKLVFDLGIRKDYSNYAPSIVEYLPTTNYDIQVTKNVADILAENGIPAKDIEAVIWRQLTRLGSHWHWDHIGDPSTFPASTDLVVGPGFKDAMLPGAPTNPRSPIKEADYADRNLREITFEGLGTSQIGQFRAFDYFGDGSFYLLDSPGHALGHLCGLARTTKGPGPDTFVLLGGDVCHYAGILRPSKHLPVPDCITPHPCHHPNSGISLCPGGAWEELQRSRGRESTDTLYDITFGHDIPLATKTVGHLQEFDCNENVFVIIAHDSTVRDGVPHFPESINDWKEKGFGKGLKWAFFRDLKNYWTSKGLN</sequence>
<dbReference type="GeneID" id="27725814"/>
<protein>
    <submittedName>
        <fullName evidence="5">Uncharacterized protein</fullName>
    </submittedName>
</protein>
<dbReference type="EMBL" id="JOWA01000107">
    <property type="protein sequence ID" value="KEZ41767.1"/>
    <property type="molecule type" value="Genomic_DNA"/>
</dbReference>
<dbReference type="HOGENOM" id="CLU_030571_1_0_1"/>
<comment type="similarity">
    <text evidence="1">Belongs to the metallo-beta-lactamase superfamily.</text>
</comment>
<evidence type="ECO:0000313" key="5">
    <source>
        <dbReference type="EMBL" id="KEZ41767.1"/>
    </source>
</evidence>
<dbReference type="PANTHER" id="PTHR42978">
    <property type="entry name" value="QUORUM-QUENCHING LACTONASE YTNP-RELATED-RELATED"/>
    <property type="match status" value="1"/>
</dbReference>
<comment type="caution">
    <text evidence="5">The sequence shown here is derived from an EMBL/GenBank/DDBJ whole genome shotgun (WGS) entry which is preliminary data.</text>
</comment>
<evidence type="ECO:0000313" key="6">
    <source>
        <dbReference type="Proteomes" id="UP000028545"/>
    </source>
</evidence>
<dbReference type="PANTHER" id="PTHR42978:SF5">
    <property type="entry name" value="METALLO-BETA-LACTAMASE DOMAIN-CONTAINING PROTEIN"/>
    <property type="match status" value="1"/>
</dbReference>